<dbReference type="Proteomes" id="UP000198811">
    <property type="component" value="Unassembled WGS sequence"/>
</dbReference>
<keyword evidence="8" id="KW-1185">Reference proteome</keyword>
<dbReference type="EMBL" id="JABFIF010000009">
    <property type="protein sequence ID" value="NOH15984.1"/>
    <property type="molecule type" value="Genomic_DNA"/>
</dbReference>
<feature type="site" description="Raises pKa of active site His" evidence="4">
    <location>
        <position position="150"/>
    </location>
</feature>
<feature type="binding site" evidence="4">
    <location>
        <position position="67"/>
    </location>
    <ligand>
        <name>(6R)-10-formyltetrahydrofolate</name>
        <dbReference type="ChEBI" id="CHEBI:195366"/>
    </ligand>
</feature>
<dbReference type="Proteomes" id="UP000528432">
    <property type="component" value="Unassembled WGS sequence"/>
</dbReference>
<comment type="caution">
    <text evidence="4">Lacks conserved residue(s) required for the propagation of feature annotation.</text>
</comment>
<dbReference type="NCBIfam" id="TIGR00639">
    <property type="entry name" value="PurN"/>
    <property type="match status" value="1"/>
</dbReference>
<reference evidence="7 8" key="1">
    <citation type="submission" date="2016-10" db="EMBL/GenBank/DDBJ databases">
        <authorList>
            <person name="Varghese N."/>
            <person name="Submissions S."/>
        </authorList>
    </citation>
    <scope>NUCLEOTIDE SEQUENCE [LARGE SCALE GENOMIC DNA]</scope>
    <source>
        <strain evidence="7 8">NLAE-zl-C224</strain>
    </source>
</reference>
<accession>A0A240AML8</accession>
<dbReference type="SUPFAM" id="SSF53328">
    <property type="entry name" value="Formyltransferase"/>
    <property type="match status" value="1"/>
</dbReference>
<dbReference type="HAMAP" id="MF_01930">
    <property type="entry name" value="PurN"/>
    <property type="match status" value="1"/>
</dbReference>
<feature type="binding site" evidence="4">
    <location>
        <position position="107"/>
    </location>
    <ligand>
        <name>(6R)-10-formyltetrahydrofolate</name>
        <dbReference type="ChEBI" id="CHEBI:195366"/>
    </ligand>
</feature>
<sequence length="206" mass="22743">MAEGFKIAVLVSGGGTNLQSIIDNIKQGNLNCTIDMVISDRRGAYALKRAQENNIKTYIVDRKEQGKKLSSKILNLVEGKVDLIVLAGWLSILEGDILKVFKDRIINIHPSLLPSFGGKGMFGIKVHEEAIKYGVRFSGCTVHIVDGGTDTGPIICQKIVQVHEDDDAKALQERVLIEEHKALSETIKLFIDSKIAIEGRKVRIHK</sequence>
<evidence type="ECO:0000313" key="8">
    <source>
        <dbReference type="Proteomes" id="UP000198811"/>
    </source>
</evidence>
<dbReference type="PANTHER" id="PTHR43369:SF2">
    <property type="entry name" value="PHOSPHORIBOSYLGLYCINAMIDE FORMYLTRANSFERASE"/>
    <property type="match status" value="1"/>
</dbReference>
<dbReference type="Pfam" id="PF00551">
    <property type="entry name" value="Formyl_trans_N"/>
    <property type="match status" value="1"/>
</dbReference>
<dbReference type="Gene3D" id="3.40.50.170">
    <property type="entry name" value="Formyl transferase, N-terminal domain"/>
    <property type="match status" value="1"/>
</dbReference>
<keyword evidence="2 4" id="KW-0808">Transferase</keyword>
<organism evidence="6 9">
    <name type="scientific">Clostridium cochlearium</name>
    <dbReference type="NCBI Taxonomy" id="1494"/>
    <lineage>
        <taxon>Bacteria</taxon>
        <taxon>Bacillati</taxon>
        <taxon>Bacillota</taxon>
        <taxon>Clostridia</taxon>
        <taxon>Eubacteriales</taxon>
        <taxon>Clostridiaceae</taxon>
        <taxon>Clostridium</taxon>
    </lineage>
</organism>
<comment type="catalytic activity">
    <reaction evidence="4">
        <text>N(1)-(5-phospho-beta-D-ribosyl)glycinamide + (6R)-10-formyltetrahydrofolate = N(2)-formyl-N(1)-(5-phospho-beta-D-ribosyl)glycinamide + (6S)-5,6,7,8-tetrahydrofolate + H(+)</text>
        <dbReference type="Rhea" id="RHEA:15053"/>
        <dbReference type="ChEBI" id="CHEBI:15378"/>
        <dbReference type="ChEBI" id="CHEBI:57453"/>
        <dbReference type="ChEBI" id="CHEBI:143788"/>
        <dbReference type="ChEBI" id="CHEBI:147286"/>
        <dbReference type="ChEBI" id="CHEBI:195366"/>
        <dbReference type="EC" id="2.1.2.2"/>
    </reaction>
</comment>
<protein>
    <recommendedName>
        <fullName evidence="4">Phosphoribosylglycinamide formyltransferase</fullName>
        <ecNumber evidence="4">2.1.2.2</ecNumber>
    </recommendedName>
    <alternativeName>
        <fullName evidence="4">5'-phosphoribosylglycinamide transformylase</fullName>
    </alternativeName>
    <alternativeName>
        <fullName evidence="4">GAR transformylase</fullName>
        <shortName evidence="4">GART</shortName>
    </alternativeName>
</protein>
<dbReference type="EC" id="2.1.2.2" evidence="4"/>
<evidence type="ECO:0000313" key="7">
    <source>
        <dbReference type="EMBL" id="SDL39243.1"/>
    </source>
</evidence>
<dbReference type="RefSeq" id="WP_089867714.1">
    <property type="nucleotide sequence ID" value="NZ_CP173238.1"/>
</dbReference>
<dbReference type="OrthoDB" id="9806170at2"/>
<dbReference type="EMBL" id="FNGL01000027">
    <property type="protein sequence ID" value="SDL39243.1"/>
    <property type="molecule type" value="Genomic_DNA"/>
</dbReference>
<evidence type="ECO:0000256" key="4">
    <source>
        <dbReference type="HAMAP-Rule" id="MF_01930"/>
    </source>
</evidence>
<comment type="pathway">
    <text evidence="1 4">Purine metabolism; IMP biosynthesis via de novo pathway; N(2)-formyl-N(1)-(5-phospho-D-ribosyl)glycinamide from N(1)-(5-phospho-D-ribosyl)glycinamide (10-formyl THF route): step 1/1.</text>
</comment>
<dbReference type="InterPro" id="IPR036477">
    <property type="entry name" value="Formyl_transf_N_sf"/>
</dbReference>
<evidence type="ECO:0000259" key="5">
    <source>
        <dbReference type="Pfam" id="PF00551"/>
    </source>
</evidence>
<comment type="function">
    <text evidence="4">Catalyzes the transfer of a formyl group from 10-formyltetrahydrofolate to 5-phospho-ribosyl-glycinamide (GAR), producing 5-phospho-ribosyl-N-formylglycinamide (FGAR) and tetrahydrofolate.</text>
</comment>
<feature type="domain" description="Formyl transferase N-terminal" evidence="5">
    <location>
        <begin position="6"/>
        <end position="187"/>
    </location>
</feature>
<name>A0A240AML8_CLOCO</name>
<reference evidence="6 9" key="2">
    <citation type="submission" date="2020-05" db="EMBL/GenBank/DDBJ databases">
        <title>Draft genome sequence of Clostridium cochlearium strain AGROS13 isolated from a sheep dairy farm in New Zealand.</title>
        <authorList>
            <person name="Gupta T.B."/>
            <person name="Jauregui R."/>
            <person name="Risson A.N."/>
            <person name="Brightwell G."/>
            <person name="Maclean P."/>
        </authorList>
    </citation>
    <scope>NUCLEOTIDE SEQUENCE [LARGE SCALE GENOMIC DNA]</scope>
    <source>
        <strain evidence="6 9">AGROS13</strain>
    </source>
</reference>
<evidence type="ECO:0000256" key="1">
    <source>
        <dbReference type="ARBA" id="ARBA00005054"/>
    </source>
</evidence>
<dbReference type="PANTHER" id="PTHR43369">
    <property type="entry name" value="PHOSPHORIBOSYLGLYCINAMIDE FORMYLTRANSFERASE"/>
    <property type="match status" value="1"/>
</dbReference>
<dbReference type="STRING" id="1494.SAMN05216497_12716"/>
<evidence type="ECO:0000256" key="3">
    <source>
        <dbReference type="ARBA" id="ARBA00022755"/>
    </source>
</evidence>
<proteinExistence type="inferred from homology"/>
<feature type="binding site" evidence="4">
    <location>
        <begin position="15"/>
        <end position="17"/>
    </location>
    <ligand>
        <name>N(1)-(5-phospho-beta-D-ribosyl)glycinamide</name>
        <dbReference type="ChEBI" id="CHEBI:143788"/>
    </ligand>
</feature>
<dbReference type="InterPro" id="IPR002376">
    <property type="entry name" value="Formyl_transf_N"/>
</dbReference>
<dbReference type="GO" id="GO:0005829">
    <property type="term" value="C:cytosol"/>
    <property type="evidence" value="ECO:0007669"/>
    <property type="project" value="TreeGrafter"/>
</dbReference>
<evidence type="ECO:0000313" key="6">
    <source>
        <dbReference type="EMBL" id="NOH15984.1"/>
    </source>
</evidence>
<feature type="active site" description="Proton donor" evidence="4">
    <location>
        <position position="109"/>
    </location>
</feature>
<dbReference type="GeneID" id="70577611"/>
<dbReference type="AlphaFoldDB" id="A0A240AML8"/>
<dbReference type="GO" id="GO:0006189">
    <property type="term" value="P:'de novo' IMP biosynthetic process"/>
    <property type="evidence" value="ECO:0007669"/>
    <property type="project" value="UniProtKB-UniRule"/>
</dbReference>
<dbReference type="CDD" id="cd08645">
    <property type="entry name" value="FMT_core_GART"/>
    <property type="match status" value="1"/>
</dbReference>
<comment type="caution">
    <text evidence="6">The sequence shown here is derived from an EMBL/GenBank/DDBJ whole genome shotgun (WGS) entry which is preliminary data.</text>
</comment>
<dbReference type="InterPro" id="IPR004607">
    <property type="entry name" value="GART"/>
</dbReference>
<dbReference type="UniPathway" id="UPA00074">
    <property type="reaction ID" value="UER00126"/>
</dbReference>
<gene>
    <name evidence="4" type="primary">purN</name>
    <name evidence="6" type="ORF">HMJ28_06245</name>
    <name evidence="7" type="ORF">SAMN05216497_12716</name>
</gene>
<keyword evidence="3 4" id="KW-0658">Purine biosynthesis</keyword>
<evidence type="ECO:0000256" key="2">
    <source>
        <dbReference type="ARBA" id="ARBA00022679"/>
    </source>
</evidence>
<comment type="similarity">
    <text evidence="4">Belongs to the GART family.</text>
</comment>
<evidence type="ECO:0000313" key="9">
    <source>
        <dbReference type="Proteomes" id="UP000528432"/>
    </source>
</evidence>
<dbReference type="GO" id="GO:0004644">
    <property type="term" value="F:phosphoribosylglycinamide formyltransferase activity"/>
    <property type="evidence" value="ECO:0007669"/>
    <property type="project" value="UniProtKB-UniRule"/>
</dbReference>